<keyword evidence="1" id="KW-1133">Transmembrane helix</keyword>
<gene>
    <name evidence="2" type="ORF">JOF56_009157</name>
</gene>
<feature type="transmembrane region" description="Helical" evidence="1">
    <location>
        <begin position="20"/>
        <end position="38"/>
    </location>
</feature>
<dbReference type="Proteomes" id="UP001519332">
    <property type="component" value="Unassembled WGS sequence"/>
</dbReference>
<comment type="caution">
    <text evidence="2">The sequence shown here is derived from an EMBL/GenBank/DDBJ whole genome shotgun (WGS) entry which is preliminary data.</text>
</comment>
<accession>A0ABS4TWJ6</accession>
<dbReference type="RefSeq" id="WP_209645695.1">
    <property type="nucleotide sequence ID" value="NZ_JAGINW010000001.1"/>
</dbReference>
<name>A0ABS4TWJ6_9PSEU</name>
<proteinExistence type="predicted"/>
<evidence type="ECO:0000313" key="2">
    <source>
        <dbReference type="EMBL" id="MBP2328772.1"/>
    </source>
</evidence>
<organism evidence="2 3">
    <name type="scientific">Kibdelosporangium banguiense</name>
    <dbReference type="NCBI Taxonomy" id="1365924"/>
    <lineage>
        <taxon>Bacteria</taxon>
        <taxon>Bacillati</taxon>
        <taxon>Actinomycetota</taxon>
        <taxon>Actinomycetes</taxon>
        <taxon>Pseudonocardiales</taxon>
        <taxon>Pseudonocardiaceae</taxon>
        <taxon>Kibdelosporangium</taxon>
    </lineage>
</organism>
<keyword evidence="3" id="KW-1185">Reference proteome</keyword>
<dbReference type="EMBL" id="JAGINW010000001">
    <property type="protein sequence ID" value="MBP2328772.1"/>
    <property type="molecule type" value="Genomic_DNA"/>
</dbReference>
<protein>
    <submittedName>
        <fullName evidence="2">Uncharacterized protein</fullName>
    </submittedName>
</protein>
<evidence type="ECO:0000256" key="1">
    <source>
        <dbReference type="SAM" id="Phobius"/>
    </source>
</evidence>
<evidence type="ECO:0000313" key="3">
    <source>
        <dbReference type="Proteomes" id="UP001519332"/>
    </source>
</evidence>
<reference evidence="2 3" key="1">
    <citation type="submission" date="2021-03" db="EMBL/GenBank/DDBJ databases">
        <title>Sequencing the genomes of 1000 actinobacteria strains.</title>
        <authorList>
            <person name="Klenk H.-P."/>
        </authorList>
    </citation>
    <scope>NUCLEOTIDE SEQUENCE [LARGE SCALE GENOMIC DNA]</scope>
    <source>
        <strain evidence="2 3">DSM 46670</strain>
    </source>
</reference>
<keyword evidence="1" id="KW-0812">Transmembrane</keyword>
<sequence length="170" mass="18406">MSSVRLQGRPDEQLSSWLWLVKWFLVIPHLIVLVRINADSSQRLFIGIGPADDVSRYLSGIAYDRARTLSPVPMWRGRRMAGQFALPEEQQFWSVSVVGSGPRRLSWNVPDGQWTLVVLNADTTSGVEVDLSAGATVPGLLPLGAGLLGAGWSRSRVACCCSTPVCDAGA</sequence>
<keyword evidence="1" id="KW-0472">Membrane</keyword>